<accession>A0A846XQV3</accession>
<dbReference type="EMBL" id="JAAXOO010000008">
    <property type="protein sequence ID" value="NKY37140.1"/>
    <property type="molecule type" value="Genomic_DNA"/>
</dbReference>
<reference evidence="2 3" key="1">
    <citation type="submission" date="2020-04" db="EMBL/GenBank/DDBJ databases">
        <title>MicrobeNet Type strains.</title>
        <authorList>
            <person name="Nicholson A.C."/>
        </authorList>
    </citation>
    <scope>NUCLEOTIDE SEQUENCE [LARGE SCALE GENOMIC DNA]</scope>
    <source>
        <strain evidence="2 3">DSM 45078</strain>
    </source>
</reference>
<name>A0A846XQV3_9NOCA</name>
<feature type="region of interest" description="Disordered" evidence="1">
    <location>
        <begin position="333"/>
        <end position="382"/>
    </location>
</feature>
<keyword evidence="3" id="KW-1185">Reference proteome</keyword>
<feature type="region of interest" description="Disordered" evidence="1">
    <location>
        <begin position="105"/>
        <end position="160"/>
    </location>
</feature>
<comment type="caution">
    <text evidence="2">The sequence shown here is derived from an EMBL/GenBank/DDBJ whole genome shotgun (WGS) entry which is preliminary data.</text>
</comment>
<evidence type="ECO:0000256" key="1">
    <source>
        <dbReference type="SAM" id="MobiDB-lite"/>
    </source>
</evidence>
<gene>
    <name evidence="2" type="ORF">HGA13_29320</name>
</gene>
<feature type="compositionally biased region" description="Basic and acidic residues" evidence="1">
    <location>
        <begin position="114"/>
        <end position="124"/>
    </location>
</feature>
<evidence type="ECO:0000313" key="3">
    <source>
        <dbReference type="Proteomes" id="UP000565715"/>
    </source>
</evidence>
<dbReference type="RefSeq" id="WP_068041086.1">
    <property type="nucleotide sequence ID" value="NZ_JAAXOO010000008.1"/>
</dbReference>
<feature type="compositionally biased region" description="Low complexity" evidence="1">
    <location>
        <begin position="372"/>
        <end position="382"/>
    </location>
</feature>
<organism evidence="2 3">
    <name type="scientific">Nocardia speluncae</name>
    <dbReference type="NCBI Taxonomy" id="419477"/>
    <lineage>
        <taxon>Bacteria</taxon>
        <taxon>Bacillati</taxon>
        <taxon>Actinomycetota</taxon>
        <taxon>Actinomycetes</taxon>
        <taxon>Mycobacteriales</taxon>
        <taxon>Nocardiaceae</taxon>
        <taxon>Nocardia</taxon>
    </lineage>
</organism>
<feature type="compositionally biased region" description="Gly residues" evidence="1">
    <location>
        <begin position="344"/>
        <end position="370"/>
    </location>
</feature>
<feature type="region of interest" description="Disordered" evidence="1">
    <location>
        <begin position="487"/>
        <end position="509"/>
    </location>
</feature>
<proteinExistence type="predicted"/>
<dbReference type="Proteomes" id="UP000565715">
    <property type="component" value="Unassembled WGS sequence"/>
</dbReference>
<sequence>MAPEPETNNPWTGLTEQARNGTLKVDSGAAREAAGFAAAAANAVELVKGYAPDVQNPSGFGNFESSYLLQSKFAKAAGDLEDILGRFLEILNAMGETFIVADKTYEESDSASDEEFRQLREDKQPGTAPTPPDSSPADTPYFGGGGGLQKPEEASDSGEFSKMEEFAGAKEGRDTTPIDVETPSHLMEPDFVSFKPGLDSSKVATDGVYWKWMSEQLDEAFGDLTNRLSRLRIDGSWEGDGIDGAIGAADTYRTQATALTESMLVLGQNMAYTSGWLSETKKYMPHGEYVDREGMGPDDEGDCLFLWHRRGFESWYVKGLGYTNSAIPILPSPTVDPADLPGSNGDGGNGDGGSGDGGGGGGGDRGGGGMPAAQAQQQAALQQIDQERAQLMAAQQQLEDHAQLQQAALEQQQQALGGQPGTQPMLQAAQQGLQQLGQMGQQLSTAAQQALQQAGITGLPGMPALQDAVKNYQSALQKVGKLPAGLGGSGAGGSSGAPGGAPKAPPAPNVEKAAKLFPRASLAATATGAVTGVAAGPAGSGAPMGGMPMGGGAGGGGAQGGGQQKDHKRADYLDSTEWLEEGIGDPSVVAKPVVDQ</sequence>
<dbReference type="AlphaFoldDB" id="A0A846XQV3"/>
<feature type="region of interest" description="Disordered" evidence="1">
    <location>
        <begin position="545"/>
        <end position="571"/>
    </location>
</feature>
<feature type="compositionally biased region" description="Gly residues" evidence="1">
    <location>
        <begin position="545"/>
        <end position="563"/>
    </location>
</feature>
<feature type="compositionally biased region" description="Gly residues" evidence="1">
    <location>
        <begin position="487"/>
        <end position="499"/>
    </location>
</feature>
<protein>
    <submittedName>
        <fullName evidence="2">Uncharacterized protein</fullName>
    </submittedName>
</protein>
<evidence type="ECO:0000313" key="2">
    <source>
        <dbReference type="EMBL" id="NKY37140.1"/>
    </source>
</evidence>